<dbReference type="SMART" id="SM00249">
    <property type="entry name" value="PHD"/>
    <property type="match status" value="2"/>
</dbReference>
<dbReference type="InterPro" id="IPR013083">
    <property type="entry name" value="Znf_RING/FYVE/PHD"/>
</dbReference>
<evidence type="ECO:0000256" key="2">
    <source>
        <dbReference type="ARBA" id="ARBA00010539"/>
    </source>
</evidence>
<dbReference type="PANTHER" id="PTHR45888:SF5">
    <property type="entry name" value="D4, ISOFORM A"/>
    <property type="match status" value="1"/>
</dbReference>
<keyword evidence="7" id="KW-0805">Transcription regulation</keyword>
<dbReference type="PROSITE" id="PS00028">
    <property type="entry name" value="ZINC_FINGER_C2H2_1"/>
    <property type="match status" value="1"/>
</dbReference>
<keyword evidence="3" id="KW-0479">Metal-binding</keyword>
<evidence type="ECO:0000313" key="13">
    <source>
        <dbReference type="EMBL" id="CAI8017843.1"/>
    </source>
</evidence>
<dbReference type="PROSITE" id="PS50016">
    <property type="entry name" value="ZF_PHD_2"/>
    <property type="match status" value="2"/>
</dbReference>
<evidence type="ECO:0000256" key="3">
    <source>
        <dbReference type="ARBA" id="ARBA00022723"/>
    </source>
</evidence>
<dbReference type="EMBL" id="CASHTH010001660">
    <property type="protein sequence ID" value="CAI8017843.1"/>
    <property type="molecule type" value="Genomic_DNA"/>
</dbReference>
<keyword evidence="9" id="KW-0539">Nucleus</keyword>
<keyword evidence="4" id="KW-0677">Repeat</keyword>
<dbReference type="InterPro" id="IPR011011">
    <property type="entry name" value="Znf_FYVE_PHD"/>
</dbReference>
<dbReference type="InterPro" id="IPR001965">
    <property type="entry name" value="Znf_PHD"/>
</dbReference>
<evidence type="ECO:0000256" key="4">
    <source>
        <dbReference type="ARBA" id="ARBA00022737"/>
    </source>
</evidence>
<sequence>MAAVENVAVPDAKKWLHSSFYKEALDNVVSYNAQAMKERRGRLPYVDAQTGIAQADNYNWKKRSDRQRGILPGQVFSYVPNRWRLEPKGKTEVSQAKETKTTDGKAVGVPPSSSGLIQTLEGGVLTKRSSRIASRKEGGEGGSVVGVVMPVGSKVVLESPGSSEHNEEEESPELDMDYLEDYDSDEEKRPHRKKKRPSSGRSRQPPASTRSSRASDHDKPFLCKLCKRRYKTVASLKAHTTQYHGRDISASSSPAPQPIISVTAPAATPPSLSSSTSAAAAVPPIPDEKVPIFLAPPPSLQGKPLAKPNPICDFCLGDNNLNKKTGRTEKLVSCSDCGRSGHPTCMQFSASLSLVVRTYRWQCIECKTCHLCGTSENDDQLLFCDDCDRGYHMYCLKPPIKEPPEGNWSCGMCLKPMSALKSTDIIPNLQN</sequence>
<feature type="compositionally biased region" description="Basic and acidic residues" evidence="11">
    <location>
        <begin position="89"/>
        <end position="103"/>
    </location>
</feature>
<evidence type="ECO:0000256" key="10">
    <source>
        <dbReference type="PROSITE-ProRule" id="PRU00146"/>
    </source>
</evidence>
<comment type="similarity">
    <text evidence="2">Belongs to the requiem/DPF family.</text>
</comment>
<name>A0AA35WDY0_GEOBA</name>
<comment type="caution">
    <text evidence="13">The sequence shown here is derived from an EMBL/GenBank/DDBJ whole genome shotgun (WGS) entry which is preliminary data.</text>
</comment>
<accession>A0AA35WDY0</accession>
<dbReference type="GO" id="GO:0008270">
    <property type="term" value="F:zinc ion binding"/>
    <property type="evidence" value="ECO:0007669"/>
    <property type="project" value="UniProtKB-KW"/>
</dbReference>
<gene>
    <name evidence="13" type="ORF">GBAR_LOCUS10766</name>
</gene>
<dbReference type="AlphaFoldDB" id="A0AA35WDY0"/>
<dbReference type="FunFam" id="3.30.40.10:FF:000005">
    <property type="entry name" value="zinc finger protein isoform X1"/>
    <property type="match status" value="1"/>
</dbReference>
<dbReference type="PANTHER" id="PTHR45888">
    <property type="entry name" value="HL01030P-RELATED"/>
    <property type="match status" value="1"/>
</dbReference>
<dbReference type="GO" id="GO:0005634">
    <property type="term" value="C:nucleus"/>
    <property type="evidence" value="ECO:0007669"/>
    <property type="project" value="UniProtKB-SubCell"/>
</dbReference>
<dbReference type="SUPFAM" id="SSF57667">
    <property type="entry name" value="beta-beta-alpha zinc fingers"/>
    <property type="match status" value="1"/>
</dbReference>
<feature type="region of interest" description="Disordered" evidence="11">
    <location>
        <begin position="183"/>
        <end position="217"/>
    </location>
</feature>
<dbReference type="Gene3D" id="3.30.40.10">
    <property type="entry name" value="Zinc/RING finger domain, C3HC4 (zinc finger)"/>
    <property type="match status" value="1"/>
</dbReference>
<dbReference type="SUPFAM" id="SSF57903">
    <property type="entry name" value="FYVE/PHD zinc finger"/>
    <property type="match status" value="2"/>
</dbReference>
<feature type="compositionally biased region" description="Acidic residues" evidence="11">
    <location>
        <begin position="166"/>
        <end position="176"/>
    </location>
</feature>
<dbReference type="InterPro" id="IPR013087">
    <property type="entry name" value="Znf_C2H2_type"/>
</dbReference>
<dbReference type="InterPro" id="IPR019787">
    <property type="entry name" value="Znf_PHD-finger"/>
</dbReference>
<feature type="domain" description="PHD-type" evidence="12">
    <location>
        <begin position="366"/>
        <end position="416"/>
    </location>
</feature>
<feature type="compositionally biased region" description="Low complexity" evidence="11">
    <location>
        <begin position="199"/>
        <end position="208"/>
    </location>
</feature>
<feature type="region of interest" description="Disordered" evidence="11">
    <location>
        <begin position="89"/>
        <end position="117"/>
    </location>
</feature>
<evidence type="ECO:0000256" key="6">
    <source>
        <dbReference type="ARBA" id="ARBA00022833"/>
    </source>
</evidence>
<proteinExistence type="inferred from homology"/>
<evidence type="ECO:0000259" key="12">
    <source>
        <dbReference type="PROSITE" id="PS50016"/>
    </source>
</evidence>
<keyword evidence="14" id="KW-1185">Reference proteome</keyword>
<dbReference type="InterPro" id="IPR025750">
    <property type="entry name" value="DPF1-3_N"/>
</dbReference>
<keyword evidence="5 10" id="KW-0863">Zinc-finger</keyword>
<organism evidence="13 14">
    <name type="scientific">Geodia barretti</name>
    <name type="common">Barrett's horny sponge</name>
    <dbReference type="NCBI Taxonomy" id="519541"/>
    <lineage>
        <taxon>Eukaryota</taxon>
        <taxon>Metazoa</taxon>
        <taxon>Porifera</taxon>
        <taxon>Demospongiae</taxon>
        <taxon>Heteroscleromorpha</taxon>
        <taxon>Tetractinellida</taxon>
        <taxon>Astrophorina</taxon>
        <taxon>Geodiidae</taxon>
        <taxon>Geodia</taxon>
    </lineage>
</organism>
<evidence type="ECO:0000256" key="7">
    <source>
        <dbReference type="ARBA" id="ARBA00023015"/>
    </source>
</evidence>
<dbReference type="Proteomes" id="UP001174909">
    <property type="component" value="Unassembled WGS sequence"/>
</dbReference>
<dbReference type="Pfam" id="PF00628">
    <property type="entry name" value="PHD"/>
    <property type="match status" value="2"/>
</dbReference>
<evidence type="ECO:0000256" key="11">
    <source>
        <dbReference type="SAM" id="MobiDB-lite"/>
    </source>
</evidence>
<protein>
    <submittedName>
        <fullName evidence="13">Zinc finger protein DPF3</fullName>
    </submittedName>
</protein>
<dbReference type="InterPro" id="IPR036236">
    <property type="entry name" value="Znf_C2H2_sf"/>
</dbReference>
<feature type="domain" description="PHD-type" evidence="12">
    <location>
        <begin position="309"/>
        <end position="369"/>
    </location>
</feature>
<evidence type="ECO:0000313" key="14">
    <source>
        <dbReference type="Proteomes" id="UP001174909"/>
    </source>
</evidence>
<evidence type="ECO:0000256" key="1">
    <source>
        <dbReference type="ARBA" id="ARBA00004123"/>
    </source>
</evidence>
<evidence type="ECO:0000256" key="5">
    <source>
        <dbReference type="ARBA" id="ARBA00022771"/>
    </source>
</evidence>
<reference evidence="13" key="1">
    <citation type="submission" date="2023-03" db="EMBL/GenBank/DDBJ databases">
        <authorList>
            <person name="Steffen K."/>
            <person name="Cardenas P."/>
        </authorList>
    </citation>
    <scope>NUCLEOTIDE SEQUENCE</scope>
</reference>
<evidence type="ECO:0000256" key="9">
    <source>
        <dbReference type="ARBA" id="ARBA00023242"/>
    </source>
</evidence>
<comment type="subcellular location">
    <subcellularLocation>
        <location evidence="1">Nucleus</location>
    </subcellularLocation>
</comment>
<feature type="region of interest" description="Disordered" evidence="11">
    <location>
        <begin position="157"/>
        <end position="176"/>
    </location>
</feature>
<keyword evidence="6" id="KW-0862">Zinc</keyword>
<keyword evidence="8" id="KW-0804">Transcription</keyword>
<evidence type="ECO:0000256" key="8">
    <source>
        <dbReference type="ARBA" id="ARBA00023163"/>
    </source>
</evidence>
<dbReference type="CDD" id="cd15530">
    <property type="entry name" value="PHD2_d4"/>
    <property type="match status" value="1"/>
</dbReference>
<dbReference type="Pfam" id="PF14051">
    <property type="entry name" value="DPF1-3_N"/>
    <property type="match status" value="1"/>
</dbReference>